<dbReference type="EMBL" id="PKPP01001729">
    <property type="protein sequence ID" value="PWA80394.1"/>
    <property type="molecule type" value="Genomic_DNA"/>
</dbReference>
<organism evidence="3 4">
    <name type="scientific">Artemisia annua</name>
    <name type="common">Sweet wormwood</name>
    <dbReference type="NCBI Taxonomy" id="35608"/>
    <lineage>
        <taxon>Eukaryota</taxon>
        <taxon>Viridiplantae</taxon>
        <taxon>Streptophyta</taxon>
        <taxon>Embryophyta</taxon>
        <taxon>Tracheophyta</taxon>
        <taxon>Spermatophyta</taxon>
        <taxon>Magnoliopsida</taxon>
        <taxon>eudicotyledons</taxon>
        <taxon>Gunneridae</taxon>
        <taxon>Pentapetalae</taxon>
        <taxon>asterids</taxon>
        <taxon>campanulids</taxon>
        <taxon>Asterales</taxon>
        <taxon>Asteraceae</taxon>
        <taxon>Asteroideae</taxon>
        <taxon>Anthemideae</taxon>
        <taxon>Artemisiinae</taxon>
        <taxon>Artemisia</taxon>
    </lineage>
</organism>
<dbReference type="Pfam" id="PF03398">
    <property type="entry name" value="Ist1"/>
    <property type="match status" value="1"/>
</dbReference>
<feature type="region of interest" description="Disordered" evidence="2">
    <location>
        <begin position="252"/>
        <end position="345"/>
    </location>
</feature>
<comment type="similarity">
    <text evidence="1">Belongs to the IST1 family.</text>
</comment>
<name>A0A2U1P3P6_ARTAN</name>
<dbReference type="InterPro" id="IPR042277">
    <property type="entry name" value="IST1-like"/>
</dbReference>
<dbReference type="PANTHER" id="PTHR12161">
    <property type="entry name" value="IST1 FAMILY MEMBER"/>
    <property type="match status" value="1"/>
</dbReference>
<feature type="compositionally biased region" description="Basic and acidic residues" evidence="2">
    <location>
        <begin position="405"/>
        <end position="416"/>
    </location>
</feature>
<proteinExistence type="inferred from homology"/>
<accession>A0A2U1P3P6</accession>
<sequence length="503" mass="55896">MIELRELDKVSLKLATARIKLMRNKKGAQVIQMRKEIAQLLAAGNDRTARIRVAHLIREEKMIGAYDLIEIYCELIVERLPIIESQKTCPIDLKEAITSVIFATPRCLDITELVDVKKNFRAKYGKEFVTAATELIPGCGVSCMLVEKLSAVAPNIQTKVKVLSDIAKEHNVDWEATSFEESKPLDDLLNVPMNFEQANPITVDPPKVQTSNVHNVQSHQTTPNVPVDFSQQNRRFTSNAQNNVPTNFEQANPITVDPPKVQTSNVHNVQSHQTTPNVPVDFSQQNRRFTSNAQNVTPVDTGSSQSSYASTSHHDARLTGVASGSMKKKQLFRSNNNNSNHSSDMKFKDATSAAHAAAEAAERACYAARAAAQLAGQGNVTQHDHSQRQTIGKKESSRPRPSRSHSNDNRGKHDKLTSNTKKVGRKTIVDQETVVRETKKTSSFSGARRDDESESDDDDYDGPRFDAGFDDVELDNADLHVAWSKIRYALCSLEKLDLYVVCS</sequence>
<dbReference type="Gene3D" id="1.20.1260.60">
    <property type="entry name" value="Vacuolar protein sorting-associated protein Ist1"/>
    <property type="match status" value="1"/>
</dbReference>
<comment type="caution">
    <text evidence="3">The sequence shown here is derived from an EMBL/GenBank/DDBJ whole genome shotgun (WGS) entry which is preliminary data.</text>
</comment>
<dbReference type="FunFam" id="1.20.1260.60:FF:000003">
    <property type="entry name" value="IST1-like protein isoform A"/>
    <property type="match status" value="1"/>
</dbReference>
<dbReference type="OrthoDB" id="29853at2759"/>
<evidence type="ECO:0000256" key="2">
    <source>
        <dbReference type="SAM" id="MobiDB-lite"/>
    </source>
</evidence>
<dbReference type="GO" id="GO:0015031">
    <property type="term" value="P:protein transport"/>
    <property type="evidence" value="ECO:0007669"/>
    <property type="project" value="InterPro"/>
</dbReference>
<keyword evidence="4" id="KW-1185">Reference proteome</keyword>
<dbReference type="Proteomes" id="UP000245207">
    <property type="component" value="Unassembled WGS sequence"/>
</dbReference>
<evidence type="ECO:0000313" key="4">
    <source>
        <dbReference type="Proteomes" id="UP000245207"/>
    </source>
</evidence>
<gene>
    <name evidence="3" type="ORF">CTI12_AA197470</name>
</gene>
<feature type="compositionally biased region" description="Basic and acidic residues" evidence="2">
    <location>
        <begin position="382"/>
        <end position="398"/>
    </location>
</feature>
<dbReference type="InterPro" id="IPR005061">
    <property type="entry name" value="Ist1"/>
</dbReference>
<reference evidence="3 4" key="1">
    <citation type="journal article" date="2018" name="Mol. Plant">
        <title>The genome of Artemisia annua provides insight into the evolution of Asteraceae family and artemisinin biosynthesis.</title>
        <authorList>
            <person name="Shen Q."/>
            <person name="Zhang L."/>
            <person name="Liao Z."/>
            <person name="Wang S."/>
            <person name="Yan T."/>
            <person name="Shi P."/>
            <person name="Liu M."/>
            <person name="Fu X."/>
            <person name="Pan Q."/>
            <person name="Wang Y."/>
            <person name="Lv Z."/>
            <person name="Lu X."/>
            <person name="Zhang F."/>
            <person name="Jiang W."/>
            <person name="Ma Y."/>
            <person name="Chen M."/>
            <person name="Hao X."/>
            <person name="Li L."/>
            <person name="Tang Y."/>
            <person name="Lv G."/>
            <person name="Zhou Y."/>
            <person name="Sun X."/>
            <person name="Brodelius P.E."/>
            <person name="Rose J.K.C."/>
            <person name="Tang K."/>
        </authorList>
    </citation>
    <scope>NUCLEOTIDE SEQUENCE [LARGE SCALE GENOMIC DNA]</scope>
    <source>
        <strain evidence="4">cv. Huhao1</strain>
        <tissue evidence="3">Leaf</tissue>
    </source>
</reference>
<evidence type="ECO:0000256" key="1">
    <source>
        <dbReference type="ARBA" id="ARBA00005536"/>
    </source>
</evidence>
<feature type="compositionally biased region" description="Polar residues" evidence="2">
    <location>
        <begin position="261"/>
        <end position="302"/>
    </location>
</feature>
<feature type="region of interest" description="Disordered" evidence="2">
    <location>
        <begin position="376"/>
        <end position="464"/>
    </location>
</feature>
<protein>
    <submittedName>
        <fullName evidence="3">Vacuolar protein sorting-associated protein Ist1</fullName>
    </submittedName>
</protein>
<evidence type="ECO:0000313" key="3">
    <source>
        <dbReference type="EMBL" id="PWA80394.1"/>
    </source>
</evidence>
<dbReference type="AlphaFoldDB" id="A0A2U1P3P6"/>
<dbReference type="PANTHER" id="PTHR12161:SF13">
    <property type="entry name" value="REGULATOR OF VPS4 ACTIVITY IN THE MVB PATHWAY PROTEIN"/>
    <property type="match status" value="1"/>
</dbReference>
<feature type="compositionally biased region" description="Basic and acidic residues" evidence="2">
    <location>
        <begin position="427"/>
        <end position="440"/>
    </location>
</feature>
<dbReference type="STRING" id="35608.A0A2U1P3P6"/>